<keyword evidence="1" id="KW-0808">Transferase</keyword>
<evidence type="ECO:0000256" key="6">
    <source>
        <dbReference type="ARBA" id="ARBA00047939"/>
    </source>
</evidence>
<dbReference type="Gene3D" id="1.10.3290.10">
    <property type="entry name" value="Fido-like domain"/>
    <property type="match status" value="1"/>
</dbReference>
<dbReference type="InterPro" id="IPR036597">
    <property type="entry name" value="Fido-like_dom_sf"/>
</dbReference>
<evidence type="ECO:0000256" key="1">
    <source>
        <dbReference type="ARBA" id="ARBA00022679"/>
    </source>
</evidence>
<comment type="catalytic activity">
    <reaction evidence="7">
        <text>L-tyrosyl-[protein] + ATP = O-(5'-adenylyl)-L-tyrosyl-[protein] + diphosphate</text>
        <dbReference type="Rhea" id="RHEA:54288"/>
        <dbReference type="Rhea" id="RHEA-COMP:10136"/>
        <dbReference type="Rhea" id="RHEA-COMP:13846"/>
        <dbReference type="ChEBI" id="CHEBI:30616"/>
        <dbReference type="ChEBI" id="CHEBI:33019"/>
        <dbReference type="ChEBI" id="CHEBI:46858"/>
        <dbReference type="ChEBI" id="CHEBI:83624"/>
        <dbReference type="EC" id="2.7.7.108"/>
    </reaction>
</comment>
<proteinExistence type="predicted"/>
<dbReference type="EMBL" id="JAVIIW010000009">
    <property type="protein sequence ID" value="MDX8478900.1"/>
    <property type="molecule type" value="Genomic_DNA"/>
</dbReference>
<evidence type="ECO:0000256" key="7">
    <source>
        <dbReference type="ARBA" id="ARBA00048696"/>
    </source>
</evidence>
<accession>A0ABU4XW22</accession>
<feature type="domain" description="Fido" evidence="8">
    <location>
        <begin position="48"/>
        <end position="193"/>
    </location>
</feature>
<dbReference type="EC" id="2.7.7.108" evidence="5"/>
<organism evidence="9 10">
    <name type="scientific">Mesorhizobium album</name>
    <dbReference type="NCBI Taxonomy" id="3072314"/>
    <lineage>
        <taxon>Bacteria</taxon>
        <taxon>Pseudomonadati</taxon>
        <taxon>Pseudomonadota</taxon>
        <taxon>Alphaproteobacteria</taxon>
        <taxon>Hyphomicrobiales</taxon>
        <taxon>Phyllobacteriaceae</taxon>
        <taxon>Mesorhizobium</taxon>
    </lineage>
</organism>
<gene>
    <name evidence="9" type="ORF">RFN28_10470</name>
</gene>
<dbReference type="InterPro" id="IPR003812">
    <property type="entry name" value="Fido"/>
</dbReference>
<keyword evidence="3" id="KW-0547">Nucleotide-binding</keyword>
<dbReference type="PANTHER" id="PTHR39560">
    <property type="entry name" value="PROTEIN ADENYLYLTRANSFERASE FIC-RELATED"/>
    <property type="match status" value="1"/>
</dbReference>
<keyword evidence="10" id="KW-1185">Reference proteome</keyword>
<evidence type="ECO:0000256" key="4">
    <source>
        <dbReference type="ARBA" id="ARBA00022840"/>
    </source>
</evidence>
<evidence type="ECO:0000256" key="5">
    <source>
        <dbReference type="ARBA" id="ARBA00034531"/>
    </source>
</evidence>
<reference evidence="9 10" key="1">
    <citation type="submission" date="2023-08" db="EMBL/GenBank/DDBJ databases">
        <title>Implementing the SeqCode for naming new Mesorhizobium species isolated from Vachellia karroo root nodules.</title>
        <authorList>
            <person name="Van Lill M."/>
        </authorList>
    </citation>
    <scope>NUCLEOTIDE SEQUENCE [LARGE SCALE GENOMIC DNA]</scope>
    <source>
        <strain evidence="9 10">VK24D</strain>
    </source>
</reference>
<dbReference type="PANTHER" id="PTHR39560:SF1">
    <property type="entry name" value="PROTEIN ADENYLYLTRANSFERASE FIC-RELATED"/>
    <property type="match status" value="1"/>
</dbReference>
<evidence type="ECO:0000256" key="2">
    <source>
        <dbReference type="ARBA" id="ARBA00022695"/>
    </source>
</evidence>
<evidence type="ECO:0000313" key="10">
    <source>
        <dbReference type="Proteomes" id="UP001287059"/>
    </source>
</evidence>
<sequence>MRDPYLDAKGVLKNKLGFTDQNELAAFEARIAAARDVKILGDPPHGPFDLAKLEKLHEMLFGDVYTWAGKTRIAGLAKQAHEGSAAGVTSFTAPLRIKAEATALFRSLPSIETLSALSDAEFAASMAPFFVTLNNVHPFREGNGRTQRLFFKLLARACGNDLAWDVVTRERVVAASISGARGDAAPMKRLFLEISDDRRTAALRKGLNFLRGSKSVLWNDLYIATTTAGQAYSGKLVGVAAPDFMMRVENSEQEWIAVGDASDVPDGTASGDALEIKPKYW</sequence>
<evidence type="ECO:0000256" key="3">
    <source>
        <dbReference type="ARBA" id="ARBA00022741"/>
    </source>
</evidence>
<dbReference type="SUPFAM" id="SSF140931">
    <property type="entry name" value="Fic-like"/>
    <property type="match status" value="1"/>
</dbReference>
<keyword evidence="2" id="KW-0548">Nucleotidyltransferase</keyword>
<name>A0ABU4XW22_9HYPH</name>
<dbReference type="Proteomes" id="UP001287059">
    <property type="component" value="Unassembled WGS sequence"/>
</dbReference>
<protein>
    <recommendedName>
        <fullName evidence="5">protein adenylyltransferase</fullName>
        <ecNumber evidence="5">2.7.7.108</ecNumber>
    </recommendedName>
</protein>
<evidence type="ECO:0000259" key="8">
    <source>
        <dbReference type="PROSITE" id="PS51459"/>
    </source>
</evidence>
<keyword evidence="4" id="KW-0067">ATP-binding</keyword>
<comment type="caution">
    <text evidence="9">The sequence shown here is derived from an EMBL/GenBank/DDBJ whole genome shotgun (WGS) entry which is preliminary data.</text>
</comment>
<comment type="catalytic activity">
    <reaction evidence="6">
        <text>L-threonyl-[protein] + ATP = 3-O-(5'-adenylyl)-L-threonyl-[protein] + diphosphate</text>
        <dbReference type="Rhea" id="RHEA:54292"/>
        <dbReference type="Rhea" id="RHEA-COMP:11060"/>
        <dbReference type="Rhea" id="RHEA-COMP:13847"/>
        <dbReference type="ChEBI" id="CHEBI:30013"/>
        <dbReference type="ChEBI" id="CHEBI:30616"/>
        <dbReference type="ChEBI" id="CHEBI:33019"/>
        <dbReference type="ChEBI" id="CHEBI:138113"/>
        <dbReference type="EC" id="2.7.7.108"/>
    </reaction>
</comment>
<evidence type="ECO:0000313" key="9">
    <source>
        <dbReference type="EMBL" id="MDX8478900.1"/>
    </source>
</evidence>
<dbReference type="Pfam" id="PF02661">
    <property type="entry name" value="Fic"/>
    <property type="match status" value="1"/>
</dbReference>
<dbReference type="PROSITE" id="PS51459">
    <property type="entry name" value="FIDO"/>
    <property type="match status" value="1"/>
</dbReference>
<dbReference type="RefSeq" id="WP_320287264.1">
    <property type="nucleotide sequence ID" value="NZ_JAVIIW010000009.1"/>
</dbReference>